<keyword evidence="3" id="KW-0675">Receptor</keyword>
<evidence type="ECO:0000256" key="1">
    <source>
        <dbReference type="ARBA" id="ARBA00006987"/>
    </source>
</evidence>
<accession>A0A1M7GWI7</accession>
<dbReference type="PANTHER" id="PTHR42928">
    <property type="entry name" value="TRICARBOXYLATE-BINDING PROTEIN"/>
    <property type="match status" value="1"/>
</dbReference>
<dbReference type="OrthoDB" id="8443386at2"/>
<dbReference type="Proteomes" id="UP000183208">
    <property type="component" value="Unassembled WGS sequence"/>
</dbReference>
<evidence type="ECO:0000256" key="2">
    <source>
        <dbReference type="SAM" id="SignalP"/>
    </source>
</evidence>
<dbReference type="Gene3D" id="3.40.190.10">
    <property type="entry name" value="Periplasmic binding protein-like II"/>
    <property type="match status" value="1"/>
</dbReference>
<dbReference type="CDD" id="cd13578">
    <property type="entry name" value="PBP2_Bug27"/>
    <property type="match status" value="1"/>
</dbReference>
<feature type="chain" id="PRO_5030031959" evidence="2">
    <location>
        <begin position="32"/>
        <end position="330"/>
    </location>
</feature>
<dbReference type="Gene3D" id="3.40.190.150">
    <property type="entry name" value="Bordetella uptake gene, domain 1"/>
    <property type="match status" value="1"/>
</dbReference>
<dbReference type="PANTHER" id="PTHR42928:SF5">
    <property type="entry name" value="BLR1237 PROTEIN"/>
    <property type="match status" value="1"/>
</dbReference>
<evidence type="ECO:0000313" key="4">
    <source>
        <dbReference type="Proteomes" id="UP000183208"/>
    </source>
</evidence>
<protein>
    <submittedName>
        <fullName evidence="3">Tripartite-type tricarboxylate transporter, receptor component TctC</fullName>
    </submittedName>
</protein>
<name>A0A1M7GWI7_9BRAD</name>
<reference evidence="3 4" key="1">
    <citation type="submission" date="2016-10" db="EMBL/GenBank/DDBJ databases">
        <authorList>
            <person name="de Groot N.N."/>
        </authorList>
    </citation>
    <scope>NUCLEOTIDE SEQUENCE [LARGE SCALE GENOMIC DNA]</scope>
    <source>
        <strain evidence="3 4">GAS522</strain>
    </source>
</reference>
<dbReference type="InterPro" id="IPR042100">
    <property type="entry name" value="Bug_dom1"/>
</dbReference>
<keyword evidence="2" id="KW-0732">Signal</keyword>
<dbReference type="AlphaFoldDB" id="A0A1M7GWI7"/>
<gene>
    <name evidence="3" type="ORF">SAMN05444171_6758</name>
</gene>
<proteinExistence type="inferred from homology"/>
<dbReference type="EMBL" id="FNTI01000001">
    <property type="protein sequence ID" value="SEE23871.1"/>
    <property type="molecule type" value="Genomic_DNA"/>
</dbReference>
<dbReference type="PIRSF" id="PIRSF017082">
    <property type="entry name" value="YflP"/>
    <property type="match status" value="1"/>
</dbReference>
<organism evidence="3 4">
    <name type="scientific">Bradyrhizobium lablabi</name>
    <dbReference type="NCBI Taxonomy" id="722472"/>
    <lineage>
        <taxon>Bacteria</taxon>
        <taxon>Pseudomonadati</taxon>
        <taxon>Pseudomonadota</taxon>
        <taxon>Alphaproteobacteria</taxon>
        <taxon>Hyphomicrobiales</taxon>
        <taxon>Nitrobacteraceae</taxon>
        <taxon>Bradyrhizobium</taxon>
    </lineage>
</organism>
<dbReference type="SUPFAM" id="SSF53850">
    <property type="entry name" value="Periplasmic binding protein-like II"/>
    <property type="match status" value="1"/>
</dbReference>
<evidence type="ECO:0000313" key="3">
    <source>
        <dbReference type="EMBL" id="SEE23871.1"/>
    </source>
</evidence>
<dbReference type="InterPro" id="IPR005064">
    <property type="entry name" value="BUG"/>
</dbReference>
<feature type="signal peptide" evidence="2">
    <location>
        <begin position="1"/>
        <end position="31"/>
    </location>
</feature>
<comment type="similarity">
    <text evidence="1">Belongs to the UPF0065 (bug) family.</text>
</comment>
<dbReference type="Pfam" id="PF03401">
    <property type="entry name" value="TctC"/>
    <property type="match status" value="1"/>
</dbReference>
<sequence>MAGFSINRRQASIAGLVALAAALLMPQTACAQNYPTRPIRLILPFGPGGVADVTARIVTEKLGEKLGQRFIIENMPGAGGITAARAVLSSPPDGYTLALLSNGTAISVSLFKSLNFNPVTDFVPVSSMGTFDFIFVTKSGSPYATLADFITAAKAKPGTLNVGTINVGSTQNLAAQLFKSTAGVDVTIVPFRSSPDVLIALLRGDIQMAIENYTSVQSHIADHAVAAVASSGLVRTSFMPEVPTVKEAGGGDFEARSWNAIFAPKGTPPDVIKTLNAALREVLDDIKLKQRALELGIEAKASSPEEILGRLKDDIGKWADVIDRAGIEKQ</sequence>